<evidence type="ECO:0000313" key="2">
    <source>
        <dbReference type="Proteomes" id="UP001589896"/>
    </source>
</evidence>
<dbReference type="Pfam" id="PF13671">
    <property type="entry name" value="AAA_33"/>
    <property type="match status" value="1"/>
</dbReference>
<organism evidence="1 2">
    <name type="scientific">Lysobacter korlensis</name>
    <dbReference type="NCBI Taxonomy" id="553636"/>
    <lineage>
        <taxon>Bacteria</taxon>
        <taxon>Pseudomonadati</taxon>
        <taxon>Pseudomonadota</taxon>
        <taxon>Gammaproteobacteria</taxon>
        <taxon>Lysobacterales</taxon>
        <taxon>Lysobacteraceae</taxon>
        <taxon>Lysobacter</taxon>
    </lineage>
</organism>
<dbReference type="Proteomes" id="UP001589896">
    <property type="component" value="Unassembled WGS sequence"/>
</dbReference>
<name>A0ABV6RID6_9GAMM</name>
<reference evidence="1 2" key="1">
    <citation type="submission" date="2024-09" db="EMBL/GenBank/DDBJ databases">
        <authorList>
            <person name="Sun Q."/>
            <person name="Mori K."/>
        </authorList>
    </citation>
    <scope>NUCLEOTIDE SEQUENCE [LARGE SCALE GENOMIC DNA]</scope>
    <source>
        <strain evidence="1 2">KCTC 23076</strain>
    </source>
</reference>
<keyword evidence="2" id="KW-1185">Reference proteome</keyword>
<dbReference type="RefSeq" id="WP_386664568.1">
    <property type="nucleotide sequence ID" value="NZ_JBHLTG010000001.1"/>
</dbReference>
<dbReference type="Gene3D" id="3.40.50.300">
    <property type="entry name" value="P-loop containing nucleotide triphosphate hydrolases"/>
    <property type="match status" value="1"/>
</dbReference>
<comment type="caution">
    <text evidence="1">The sequence shown here is derived from an EMBL/GenBank/DDBJ whole genome shotgun (WGS) entry which is preliminary data.</text>
</comment>
<dbReference type="EMBL" id="JBHLTG010000001">
    <property type="protein sequence ID" value="MFC0676755.1"/>
    <property type="molecule type" value="Genomic_DNA"/>
</dbReference>
<dbReference type="PANTHER" id="PTHR12083">
    <property type="entry name" value="BIFUNCTIONAL POLYNUCLEOTIDE PHOSPHATASE/KINASE"/>
    <property type="match status" value="1"/>
</dbReference>
<evidence type="ECO:0000313" key="1">
    <source>
        <dbReference type="EMBL" id="MFC0676755.1"/>
    </source>
</evidence>
<dbReference type="InterPro" id="IPR027417">
    <property type="entry name" value="P-loop_NTPase"/>
</dbReference>
<dbReference type="SUPFAM" id="SSF52540">
    <property type="entry name" value="P-loop containing nucleoside triphosphate hydrolases"/>
    <property type="match status" value="1"/>
</dbReference>
<sequence length="149" mass="16872">MQAVIFCGIQGSGKSTFYLERFFDTHLRINLDMLRTRHRERRLLAACIDARQRFVIDNTNPTVEERARYIAPALAAGFEVTGYFFATDPRAAFERNQQRSGRVAVPAAGVFGTYKRLQPPTPDEGFARIDRVELVPPRGFVVTPMRPPA</sequence>
<dbReference type="PANTHER" id="PTHR12083:SF9">
    <property type="entry name" value="BIFUNCTIONAL POLYNUCLEOTIDE PHOSPHATASE_KINASE"/>
    <property type="match status" value="1"/>
</dbReference>
<gene>
    <name evidence="1" type="ORF">ACFFGH_02660</name>
</gene>
<protein>
    <submittedName>
        <fullName evidence="1">AAA family ATPase</fullName>
    </submittedName>
</protein>
<proteinExistence type="predicted"/>
<accession>A0ABV6RID6</accession>